<evidence type="ECO:0000313" key="4">
    <source>
        <dbReference type="Proteomes" id="UP001139494"/>
    </source>
</evidence>
<dbReference type="Pfam" id="PF00561">
    <property type="entry name" value="Abhydrolase_1"/>
    <property type="match status" value="1"/>
</dbReference>
<reference evidence="3" key="1">
    <citation type="journal article" date="2023" name="Front. Microbiol.">
        <title>Genomic-based phylogenetic and metabolic analyses of the genus Natronomonas, and description of Natronomonas aquatica sp. nov.</title>
        <authorList>
            <person name="Garcia-Roldan A."/>
            <person name="Duran-Viseras A."/>
            <person name="de la Haba R.R."/>
            <person name="Corral P."/>
            <person name="Sanchez-Porro C."/>
            <person name="Ventosa A."/>
        </authorList>
    </citation>
    <scope>NUCLEOTIDE SEQUENCE</scope>
    <source>
        <strain evidence="3">F2-12</strain>
    </source>
</reference>
<evidence type="ECO:0000256" key="1">
    <source>
        <dbReference type="ARBA" id="ARBA00022801"/>
    </source>
</evidence>
<proteinExistence type="predicted"/>
<dbReference type="RefSeq" id="WP_256029392.1">
    <property type="nucleotide sequence ID" value="NZ_JAHLKM010000007.1"/>
</dbReference>
<gene>
    <name evidence="3" type="ORF">KM295_07730</name>
</gene>
<dbReference type="InterPro" id="IPR000639">
    <property type="entry name" value="Epox_hydrolase-like"/>
</dbReference>
<evidence type="ECO:0000313" key="3">
    <source>
        <dbReference type="EMBL" id="MCQ4333370.1"/>
    </source>
</evidence>
<dbReference type="InterPro" id="IPR000073">
    <property type="entry name" value="AB_hydrolase_1"/>
</dbReference>
<organism evidence="3 4">
    <name type="scientific">Natronomonas aquatica</name>
    <dbReference type="NCBI Taxonomy" id="2841590"/>
    <lineage>
        <taxon>Archaea</taxon>
        <taxon>Methanobacteriati</taxon>
        <taxon>Methanobacteriota</taxon>
        <taxon>Stenosarchaea group</taxon>
        <taxon>Halobacteria</taxon>
        <taxon>Halobacteriales</taxon>
        <taxon>Natronomonadaceae</taxon>
        <taxon>Natronomonas</taxon>
    </lineage>
</organism>
<name>A0A9R1D7H4_9EURY</name>
<keyword evidence="1 3" id="KW-0378">Hydrolase</keyword>
<sequence>MKPDAGYGTDTLSTEIRARFVPDVNGLRMHVLEAGADPDRPCVVLLHGFPEMAYSWRKVIVPLAEAGYHVVAPDQRGFGRTTGWDGSYDGDLASFRMMNRVRDVLGLVDALGRDSVAAVIGHDSGSPVAAWCSLLRPDVFRAAALMSAPFGGPPELSSETETDIEKINKDLGRLSRPRKHYQWYYSTRTANHDMLNCPQGVHDFLRAYYHYKSADWEGNDPRPLDGWSADQLANLPTYYVMDRHKGMAETVAPYMPSEEQIQSCQWLTEEELGVYSTEYKRTGFQGGLQWYRCMTNPRYQRDLQVFADRTLDVPSVFIAGRNDWGVYQNPGVFERMQETVCTDMRRCILVEGAGHWVQQEAPERVLELLREFLDDVDGSTRT</sequence>
<dbReference type="PANTHER" id="PTHR43329">
    <property type="entry name" value="EPOXIDE HYDROLASE"/>
    <property type="match status" value="1"/>
</dbReference>
<protein>
    <submittedName>
        <fullName evidence="3">Alpha/beta hydrolase</fullName>
    </submittedName>
</protein>
<dbReference type="EMBL" id="JAHLKM010000007">
    <property type="protein sequence ID" value="MCQ4333370.1"/>
    <property type="molecule type" value="Genomic_DNA"/>
</dbReference>
<dbReference type="SUPFAM" id="SSF53474">
    <property type="entry name" value="alpha/beta-Hydrolases"/>
    <property type="match status" value="1"/>
</dbReference>
<dbReference type="PRINTS" id="PR00412">
    <property type="entry name" value="EPOXHYDRLASE"/>
</dbReference>
<comment type="caution">
    <text evidence="3">The sequence shown here is derived from an EMBL/GenBank/DDBJ whole genome shotgun (WGS) entry which is preliminary data.</text>
</comment>
<feature type="domain" description="AB hydrolase-1" evidence="2">
    <location>
        <begin position="41"/>
        <end position="158"/>
    </location>
</feature>
<dbReference type="AlphaFoldDB" id="A0A9R1D7H4"/>
<keyword evidence="4" id="KW-1185">Reference proteome</keyword>
<evidence type="ECO:0000259" key="2">
    <source>
        <dbReference type="Pfam" id="PF00561"/>
    </source>
</evidence>
<dbReference type="Proteomes" id="UP001139494">
    <property type="component" value="Unassembled WGS sequence"/>
</dbReference>
<dbReference type="Gene3D" id="3.40.50.1820">
    <property type="entry name" value="alpha/beta hydrolase"/>
    <property type="match status" value="1"/>
</dbReference>
<dbReference type="GO" id="GO:0016787">
    <property type="term" value="F:hydrolase activity"/>
    <property type="evidence" value="ECO:0007669"/>
    <property type="project" value="UniProtKB-KW"/>
</dbReference>
<accession>A0A9R1D7H4</accession>
<dbReference type="InterPro" id="IPR029058">
    <property type="entry name" value="AB_hydrolase_fold"/>
</dbReference>